<dbReference type="Pfam" id="PF00720">
    <property type="entry name" value="SSI"/>
    <property type="match status" value="1"/>
</dbReference>
<feature type="domain" description="Subtilisin inhibitor" evidence="9">
    <location>
        <begin position="40"/>
        <end position="117"/>
    </location>
</feature>
<evidence type="ECO:0000256" key="7">
    <source>
        <dbReference type="SAM" id="MobiDB-lite"/>
    </source>
</evidence>
<sequence length="144" mass="14636">MRSATIAAAAVLAVLSACGSDGSSDDSAPKGSGDPSASATSLKIVVTPAEDAKTSTYRLTCDPAGGDHPQAQQACDALAEAGASVFDAVPKDRACTTIYGGPQTASVTGTFDGEKIDATFSRADGCEIERWEKLGTTFFNVPLQ</sequence>
<protein>
    <submittedName>
        <fullName evidence="10">Subtilase-type protease inhibitor</fullName>
    </submittedName>
</protein>
<dbReference type="InterPro" id="IPR036819">
    <property type="entry name" value="Subtilisin_inhibitor-like_sf"/>
</dbReference>
<comment type="subcellular location">
    <subcellularLocation>
        <location evidence="1">Secreted</location>
    </subcellularLocation>
</comment>
<comment type="similarity">
    <text evidence="2">Belongs to the protease inhibitor I16 (SSI) family.</text>
</comment>
<feature type="chain" id="PRO_5046486624" evidence="8">
    <location>
        <begin position="20"/>
        <end position="144"/>
    </location>
</feature>
<accession>A0ABY5M751</accession>
<dbReference type="InterPro" id="IPR023549">
    <property type="entry name" value="Subtilisin_inhibitor"/>
</dbReference>
<feature type="compositionally biased region" description="Low complexity" evidence="7">
    <location>
        <begin position="23"/>
        <end position="36"/>
    </location>
</feature>
<evidence type="ECO:0000259" key="9">
    <source>
        <dbReference type="Pfam" id="PF00720"/>
    </source>
</evidence>
<dbReference type="PROSITE" id="PS00999">
    <property type="entry name" value="SSI"/>
    <property type="match status" value="1"/>
</dbReference>
<dbReference type="Gene3D" id="3.30.350.10">
    <property type="entry name" value="Subtilisin inhibitor-like"/>
    <property type="match status" value="1"/>
</dbReference>
<keyword evidence="3" id="KW-0964">Secreted</keyword>
<evidence type="ECO:0000256" key="2">
    <source>
        <dbReference type="ARBA" id="ARBA00010472"/>
    </source>
</evidence>
<dbReference type="GO" id="GO:0030414">
    <property type="term" value="F:peptidase inhibitor activity"/>
    <property type="evidence" value="ECO:0007669"/>
    <property type="project" value="UniProtKB-KW"/>
</dbReference>
<keyword evidence="5" id="KW-0722">Serine protease inhibitor</keyword>
<evidence type="ECO:0000256" key="1">
    <source>
        <dbReference type="ARBA" id="ARBA00004613"/>
    </source>
</evidence>
<evidence type="ECO:0000313" key="10">
    <source>
        <dbReference type="EMBL" id="UUP12779.1"/>
    </source>
</evidence>
<dbReference type="InterPro" id="IPR020054">
    <property type="entry name" value="Prot_inh_SSI_I16_CS"/>
</dbReference>
<evidence type="ECO:0000256" key="5">
    <source>
        <dbReference type="ARBA" id="ARBA00022900"/>
    </source>
</evidence>
<dbReference type="Proteomes" id="UP001316184">
    <property type="component" value="Chromosome"/>
</dbReference>
<name>A0ABY5M751_9ACTN</name>
<dbReference type="SUPFAM" id="SSF55399">
    <property type="entry name" value="Subtilisin inhibitor"/>
    <property type="match status" value="1"/>
</dbReference>
<evidence type="ECO:0000256" key="6">
    <source>
        <dbReference type="ARBA" id="ARBA00023157"/>
    </source>
</evidence>
<evidence type="ECO:0000256" key="3">
    <source>
        <dbReference type="ARBA" id="ARBA00022525"/>
    </source>
</evidence>
<keyword evidence="11" id="KW-1185">Reference proteome</keyword>
<organism evidence="10 11">
    <name type="scientific">Aeromicrobium wangtongii</name>
    <dbReference type="NCBI Taxonomy" id="2969247"/>
    <lineage>
        <taxon>Bacteria</taxon>
        <taxon>Bacillati</taxon>
        <taxon>Actinomycetota</taxon>
        <taxon>Actinomycetes</taxon>
        <taxon>Propionibacteriales</taxon>
        <taxon>Nocardioidaceae</taxon>
        <taxon>Aeromicrobium</taxon>
    </lineage>
</organism>
<dbReference type="EMBL" id="CP102173">
    <property type="protein sequence ID" value="UUP12779.1"/>
    <property type="molecule type" value="Genomic_DNA"/>
</dbReference>
<evidence type="ECO:0000313" key="11">
    <source>
        <dbReference type="Proteomes" id="UP001316184"/>
    </source>
</evidence>
<dbReference type="PROSITE" id="PS51257">
    <property type="entry name" value="PROKAR_LIPOPROTEIN"/>
    <property type="match status" value="1"/>
</dbReference>
<evidence type="ECO:0000256" key="4">
    <source>
        <dbReference type="ARBA" id="ARBA00022690"/>
    </source>
</evidence>
<keyword evidence="4 10" id="KW-0646">Protease inhibitor</keyword>
<keyword evidence="6" id="KW-1015">Disulfide bond</keyword>
<dbReference type="RefSeq" id="WP_232401923.1">
    <property type="nucleotide sequence ID" value="NZ_CP102173.1"/>
</dbReference>
<proteinExistence type="inferred from homology"/>
<reference evidence="10 11" key="1">
    <citation type="submission" date="2022-08" db="EMBL/GenBank/DDBJ databases">
        <title>novel species in genus Aeromicrobium.</title>
        <authorList>
            <person name="Ye L."/>
        </authorList>
    </citation>
    <scope>NUCLEOTIDE SEQUENCE [LARGE SCALE GENOMIC DNA]</scope>
    <source>
        <strain evidence="11">zg-Y1379</strain>
    </source>
</reference>
<feature type="signal peptide" evidence="8">
    <location>
        <begin position="1"/>
        <end position="19"/>
    </location>
</feature>
<keyword evidence="8" id="KW-0732">Signal</keyword>
<evidence type="ECO:0000256" key="8">
    <source>
        <dbReference type="SAM" id="SignalP"/>
    </source>
</evidence>
<gene>
    <name evidence="10" type="ORF">NQV15_13060</name>
</gene>
<feature type="region of interest" description="Disordered" evidence="7">
    <location>
        <begin position="23"/>
        <end position="42"/>
    </location>
</feature>